<evidence type="ECO:0000256" key="4">
    <source>
        <dbReference type="ARBA" id="ARBA00022927"/>
    </source>
</evidence>
<keyword evidence="7 10" id="KW-0472">Membrane</keyword>
<reference evidence="11 12" key="1">
    <citation type="submission" date="2017-09" db="EMBL/GenBank/DDBJ databases">
        <title>WGS assembly of Aquilegia coerulea Goldsmith.</title>
        <authorList>
            <person name="Hodges S."/>
            <person name="Kramer E."/>
            <person name="Nordborg M."/>
            <person name="Tomkins J."/>
            <person name="Borevitz J."/>
            <person name="Derieg N."/>
            <person name="Yan J."/>
            <person name="Mihaltcheva S."/>
            <person name="Hayes R.D."/>
            <person name="Rokhsar D."/>
        </authorList>
    </citation>
    <scope>NUCLEOTIDE SEQUENCE [LARGE SCALE GENOMIC DNA]</scope>
    <source>
        <strain evidence="12">cv. Goldsmith</strain>
    </source>
</reference>
<evidence type="ECO:0000313" key="12">
    <source>
        <dbReference type="Proteomes" id="UP000230069"/>
    </source>
</evidence>
<dbReference type="PANTHER" id="PTHR33162">
    <property type="entry name" value="SEC-INDEPENDENT PROTEIN TRANSLOCASE PROTEIN TATA, CHLOROPLASTIC"/>
    <property type="match status" value="1"/>
</dbReference>
<evidence type="ECO:0008006" key="13">
    <source>
        <dbReference type="Google" id="ProtNLM"/>
    </source>
</evidence>
<evidence type="ECO:0000256" key="8">
    <source>
        <dbReference type="ARBA" id="ARBA00025340"/>
    </source>
</evidence>
<dbReference type="Proteomes" id="UP000230069">
    <property type="component" value="Unassembled WGS sequence"/>
</dbReference>
<evidence type="ECO:0000256" key="9">
    <source>
        <dbReference type="SAM" id="MobiDB-lite"/>
    </source>
</evidence>
<dbReference type="GO" id="GO:0043953">
    <property type="term" value="P:protein transport by the Tat complex"/>
    <property type="evidence" value="ECO:0007669"/>
    <property type="project" value="InterPro"/>
</dbReference>
<dbReference type="GO" id="GO:0009535">
    <property type="term" value="C:chloroplast thylakoid membrane"/>
    <property type="evidence" value="ECO:0007669"/>
    <property type="project" value="UniProtKB-SubCell"/>
</dbReference>
<name>A0A2G5CJW9_AQUCA</name>
<dbReference type="EMBL" id="KZ305066">
    <property type="protein sequence ID" value="PIA31559.1"/>
    <property type="molecule type" value="Genomic_DNA"/>
</dbReference>
<protein>
    <recommendedName>
        <fullName evidence="13">Sec-independent protein translocase protein TATA, chloroplastic</fullName>
    </recommendedName>
</protein>
<dbReference type="InterPro" id="IPR006312">
    <property type="entry name" value="TatA/E"/>
</dbReference>
<keyword evidence="6" id="KW-0811">Translocation</keyword>
<dbReference type="AlphaFoldDB" id="A0A2G5CJW9"/>
<evidence type="ECO:0000256" key="7">
    <source>
        <dbReference type="ARBA" id="ARBA00023136"/>
    </source>
</evidence>
<dbReference type="NCBIfam" id="TIGR01411">
    <property type="entry name" value="tatAE"/>
    <property type="match status" value="1"/>
</dbReference>
<keyword evidence="4" id="KW-0653">Protein transport</keyword>
<keyword evidence="12" id="KW-1185">Reference proteome</keyword>
<dbReference type="HAMAP" id="MF_00236">
    <property type="entry name" value="TatA_E"/>
    <property type="match status" value="1"/>
</dbReference>
<accession>A0A2G5CJW9</accession>
<comment type="function">
    <text evidence="8">Part of the twin-arginine translocation (Tat) system that transports large folded proteins containing a characteristic twin-arginine motif in their signal peptide across the thylakoid membrane. Involved in delta pH-dependent protein transport required for chloroplast development, especially thylakoid membrane formation. TATC and TATB mediate precursor recognition, whereas TATA facilitates translocation.</text>
</comment>
<dbReference type="Gene3D" id="1.20.5.3310">
    <property type="match status" value="1"/>
</dbReference>
<gene>
    <name evidence="11" type="ORF">AQUCO_04900098v1</name>
</gene>
<feature type="transmembrane region" description="Helical" evidence="10">
    <location>
        <begin position="68"/>
        <end position="88"/>
    </location>
</feature>
<comment type="subcellular location">
    <subcellularLocation>
        <location evidence="1">Plastid</location>
        <location evidence="1">Chloroplast thylakoid membrane</location>
        <topology evidence="1">Single-pass membrane protein</topology>
    </subcellularLocation>
</comment>
<evidence type="ECO:0000313" key="11">
    <source>
        <dbReference type="EMBL" id="PIA31559.1"/>
    </source>
</evidence>
<evidence type="ECO:0000256" key="10">
    <source>
        <dbReference type="SAM" id="Phobius"/>
    </source>
</evidence>
<feature type="compositionally biased region" description="Polar residues" evidence="9">
    <location>
        <begin position="122"/>
        <end position="136"/>
    </location>
</feature>
<keyword evidence="2" id="KW-0813">Transport</keyword>
<dbReference type="OrthoDB" id="1923722at2759"/>
<feature type="region of interest" description="Disordered" evidence="9">
    <location>
        <begin position="114"/>
        <end position="142"/>
    </location>
</feature>
<keyword evidence="3 10" id="KW-0812">Transmembrane</keyword>
<evidence type="ECO:0000256" key="5">
    <source>
        <dbReference type="ARBA" id="ARBA00022989"/>
    </source>
</evidence>
<dbReference type="STRING" id="218851.A0A2G5CJW9"/>
<dbReference type="InParanoid" id="A0A2G5CJW9"/>
<sequence>MEISATLSPSLTLITTTKSLSSSSFASSNSLYFNNNNTNLFNKNNNTSSSSCSISIKRSNRRFNCRSMFGLGIPEIAVIAGVTTLLFGPKMVPELGRSIGQTVKSFQQAAKEFESELKKESQPATDTLTDSSVASEEQQDVN</sequence>
<evidence type="ECO:0000256" key="3">
    <source>
        <dbReference type="ARBA" id="ARBA00022692"/>
    </source>
</evidence>
<dbReference type="InterPro" id="IPR003369">
    <property type="entry name" value="TatA/B/E"/>
</dbReference>
<evidence type="ECO:0000256" key="1">
    <source>
        <dbReference type="ARBA" id="ARBA00004581"/>
    </source>
</evidence>
<dbReference type="Pfam" id="PF02416">
    <property type="entry name" value="TatA_B_E"/>
    <property type="match status" value="1"/>
</dbReference>
<organism evidence="11 12">
    <name type="scientific">Aquilegia coerulea</name>
    <name type="common">Rocky mountain columbine</name>
    <dbReference type="NCBI Taxonomy" id="218851"/>
    <lineage>
        <taxon>Eukaryota</taxon>
        <taxon>Viridiplantae</taxon>
        <taxon>Streptophyta</taxon>
        <taxon>Embryophyta</taxon>
        <taxon>Tracheophyta</taxon>
        <taxon>Spermatophyta</taxon>
        <taxon>Magnoliopsida</taxon>
        <taxon>Ranunculales</taxon>
        <taxon>Ranunculaceae</taxon>
        <taxon>Thalictroideae</taxon>
        <taxon>Aquilegia</taxon>
    </lineage>
</organism>
<proteinExistence type="inferred from homology"/>
<keyword evidence="5 10" id="KW-1133">Transmembrane helix</keyword>
<dbReference type="PANTHER" id="PTHR33162:SF1">
    <property type="entry name" value="SEC-INDEPENDENT PROTEIN TRANSLOCASE PROTEIN TATA, CHLOROPLASTIC"/>
    <property type="match status" value="1"/>
</dbReference>
<dbReference type="NCBIfam" id="NF011429">
    <property type="entry name" value="PRK14857.1"/>
    <property type="match status" value="1"/>
</dbReference>
<evidence type="ECO:0000256" key="6">
    <source>
        <dbReference type="ARBA" id="ARBA00023010"/>
    </source>
</evidence>
<evidence type="ECO:0000256" key="2">
    <source>
        <dbReference type="ARBA" id="ARBA00022448"/>
    </source>
</evidence>
<dbReference type="GO" id="GO:0006886">
    <property type="term" value="P:intracellular protein transport"/>
    <property type="evidence" value="ECO:0007669"/>
    <property type="project" value="UniProtKB-ARBA"/>
</dbReference>